<protein>
    <submittedName>
        <fullName evidence="5">50S ribosomal protein L19</fullName>
    </submittedName>
</protein>
<dbReference type="EMBL" id="ADZX01000636">
    <property type="protein sequence ID" value="EFK95844.1"/>
    <property type="molecule type" value="Genomic_DNA"/>
</dbReference>
<dbReference type="GO" id="GO:0022625">
    <property type="term" value="C:cytosolic large ribosomal subunit"/>
    <property type="evidence" value="ECO:0007669"/>
    <property type="project" value="TreeGrafter"/>
</dbReference>
<dbReference type="SUPFAM" id="SSF50104">
    <property type="entry name" value="Translation proteins SH3-like domain"/>
    <property type="match status" value="1"/>
</dbReference>
<feature type="region of interest" description="Disordered" evidence="4">
    <location>
        <begin position="160"/>
        <end position="203"/>
    </location>
</feature>
<keyword evidence="3" id="KW-0687">Ribonucleoprotein</keyword>
<reference evidence="5" key="1">
    <citation type="submission" date="2010-07" db="EMBL/GenBank/DDBJ databases">
        <authorList>
            <consortium name="CONSOLIDER consortium CSD2007-00005"/>
            <person name="Guazzaroni M.-E."/>
            <person name="Richter M."/>
            <person name="Garcia-Salamanca A."/>
            <person name="Yarza P."/>
            <person name="Ferrer M."/>
        </authorList>
    </citation>
    <scope>NUCLEOTIDE SEQUENCE</scope>
</reference>
<gene>
    <name evidence="5" type="ORF">LDC_2130</name>
</gene>
<comment type="caution">
    <text evidence="5">The sequence shown here is derived from an EMBL/GenBank/DDBJ whole genome shotgun (WGS) entry which is preliminary data.</text>
</comment>
<evidence type="ECO:0000313" key="5">
    <source>
        <dbReference type="EMBL" id="EFK95844.1"/>
    </source>
</evidence>
<accession>D9PKR1</accession>
<dbReference type="NCBIfam" id="TIGR01024">
    <property type="entry name" value="rplS_bact"/>
    <property type="match status" value="1"/>
</dbReference>
<name>D9PKR1_9ZZZZ</name>
<feature type="compositionally biased region" description="Basic and acidic residues" evidence="4">
    <location>
        <begin position="160"/>
        <end position="188"/>
    </location>
</feature>
<comment type="similarity">
    <text evidence="1">Belongs to the bacterial ribosomal protein bL19 family.</text>
</comment>
<organism evidence="5">
    <name type="scientific">sediment metagenome</name>
    <dbReference type="NCBI Taxonomy" id="749907"/>
    <lineage>
        <taxon>unclassified sequences</taxon>
        <taxon>metagenomes</taxon>
        <taxon>ecological metagenomes</taxon>
    </lineage>
</organism>
<dbReference type="PANTHER" id="PTHR15680">
    <property type="entry name" value="RIBOSOMAL PROTEIN L19"/>
    <property type="match status" value="1"/>
</dbReference>
<keyword evidence="2 5" id="KW-0689">Ribosomal protein</keyword>
<dbReference type="InterPro" id="IPR001857">
    <property type="entry name" value="Ribosomal_bL19"/>
</dbReference>
<dbReference type="InterPro" id="IPR008991">
    <property type="entry name" value="Translation_prot_SH3-like_sf"/>
</dbReference>
<evidence type="ECO:0000256" key="1">
    <source>
        <dbReference type="ARBA" id="ARBA00005781"/>
    </source>
</evidence>
<dbReference type="Gene3D" id="2.30.30.790">
    <property type="match status" value="1"/>
</dbReference>
<dbReference type="PRINTS" id="PR00061">
    <property type="entry name" value="RIBOSOMALL19"/>
</dbReference>
<dbReference type="Pfam" id="PF01245">
    <property type="entry name" value="Ribosomal_L19"/>
    <property type="match status" value="1"/>
</dbReference>
<evidence type="ECO:0000256" key="4">
    <source>
        <dbReference type="SAM" id="MobiDB-lite"/>
    </source>
</evidence>
<proteinExistence type="inferred from homology"/>
<dbReference type="GO" id="GO:0003735">
    <property type="term" value="F:structural constituent of ribosome"/>
    <property type="evidence" value="ECO:0007669"/>
    <property type="project" value="InterPro"/>
</dbReference>
<dbReference type="PANTHER" id="PTHR15680:SF9">
    <property type="entry name" value="LARGE RIBOSOMAL SUBUNIT PROTEIN BL19M"/>
    <property type="match status" value="1"/>
</dbReference>
<evidence type="ECO:0000256" key="3">
    <source>
        <dbReference type="ARBA" id="ARBA00023274"/>
    </source>
</evidence>
<reference evidence="5" key="2">
    <citation type="journal article" date="2011" name="Microb. Ecol.">
        <title>Taxonomic and Functional Metagenomic Profiling of the Microbial Community in the Anoxic Sediment of a Sub-saline Shallow Lake (Laguna de Carrizo, Central Spain).</title>
        <authorList>
            <person name="Ferrer M."/>
            <person name="Guazzaroni M.E."/>
            <person name="Richter M."/>
            <person name="Garcia-Salamanca A."/>
            <person name="Yarza P."/>
            <person name="Suarez-Suarez A."/>
            <person name="Solano J."/>
            <person name="Alcaide M."/>
            <person name="van Dillewijn P."/>
            <person name="Molina-Henares M.A."/>
            <person name="Lopez-Cortes N."/>
            <person name="Al-Ramahi Y."/>
            <person name="Guerrero C."/>
            <person name="Acosta A."/>
            <person name="de Eugenio L.I."/>
            <person name="Martinez V."/>
            <person name="Marques S."/>
            <person name="Rojo F."/>
            <person name="Santero E."/>
            <person name="Genilloud O."/>
            <person name="Perez-Perez J."/>
            <person name="Rossello-Mora R."/>
            <person name="Ramos J.L."/>
        </authorList>
    </citation>
    <scope>NUCLEOTIDE SEQUENCE</scope>
</reference>
<evidence type="ECO:0000256" key="2">
    <source>
        <dbReference type="ARBA" id="ARBA00022980"/>
    </source>
</evidence>
<dbReference type="InterPro" id="IPR038657">
    <property type="entry name" value="Ribosomal_bL19_sf"/>
</dbReference>
<sequence>MCMSIEVISPVNVEARKNLGVRPGDTVRVMQKIQEKGKTRLQAFEGLVLCIKHGTEPGATFTVRKVASGVGVEKTFPLYSPIVDKIEIIKRTKVRQAKLYYIREKAAKVIRRSMRNAFTVGDSIESDIAEKERGVKEAEAIAVAQAEEEKRIAEEKIAEEAKRAEAEVAEKAEEEVAPKEVAEEKTEETPATEEIPTEEPKKD</sequence>
<dbReference type="GO" id="GO:0006412">
    <property type="term" value="P:translation"/>
    <property type="evidence" value="ECO:0007669"/>
    <property type="project" value="InterPro"/>
</dbReference>
<dbReference type="AlphaFoldDB" id="D9PKR1"/>